<feature type="transmembrane region" description="Helical" evidence="11">
    <location>
        <begin position="159"/>
        <end position="179"/>
    </location>
</feature>
<dbReference type="RefSeq" id="WP_084313700.1">
    <property type="nucleotide sequence ID" value="NZ_FNIJ01000015.1"/>
</dbReference>
<evidence type="ECO:0000256" key="2">
    <source>
        <dbReference type="ARBA" id="ARBA00022475"/>
    </source>
</evidence>
<keyword evidence="6 11" id="KW-1133">Transmembrane helix</keyword>
<evidence type="ECO:0000256" key="5">
    <source>
        <dbReference type="ARBA" id="ARBA00022692"/>
    </source>
</evidence>
<dbReference type="Gene3D" id="3.40.720.10">
    <property type="entry name" value="Alkaline Phosphatase, subunit A"/>
    <property type="match status" value="1"/>
</dbReference>
<dbReference type="STRING" id="198616.SAMN05216193_115135"/>
<keyword evidence="4 14" id="KW-0808">Transferase</keyword>
<dbReference type="GO" id="GO:0009244">
    <property type="term" value="P:lipopolysaccharide core region biosynthetic process"/>
    <property type="evidence" value="ECO:0007669"/>
    <property type="project" value="TreeGrafter"/>
</dbReference>
<accession>A0A1H0M8J2</accession>
<evidence type="ECO:0000256" key="4">
    <source>
        <dbReference type="ARBA" id="ARBA00022679"/>
    </source>
</evidence>
<feature type="transmembrane region" description="Helical" evidence="11">
    <location>
        <begin position="125"/>
        <end position="147"/>
    </location>
</feature>
<comment type="subcellular location">
    <subcellularLocation>
        <location evidence="1">Cell inner membrane</location>
        <topology evidence="1">Multi-pass membrane protein</topology>
    </subcellularLocation>
</comment>
<dbReference type="Proteomes" id="UP000242957">
    <property type="component" value="Unassembled WGS sequence"/>
</dbReference>
<evidence type="ECO:0000256" key="6">
    <source>
        <dbReference type="ARBA" id="ARBA00022989"/>
    </source>
</evidence>
<dbReference type="InterPro" id="IPR017850">
    <property type="entry name" value="Alkaline_phosphatase_core_sf"/>
</dbReference>
<dbReference type="CDD" id="cd16017">
    <property type="entry name" value="LptA"/>
    <property type="match status" value="1"/>
</dbReference>
<dbReference type="OrthoDB" id="9786870at2"/>
<dbReference type="Pfam" id="PF08019">
    <property type="entry name" value="EptA_B_N"/>
    <property type="match status" value="1"/>
</dbReference>
<gene>
    <name evidence="14" type="ORF">SAMN05216193_115135</name>
</gene>
<evidence type="ECO:0000259" key="12">
    <source>
        <dbReference type="Pfam" id="PF00884"/>
    </source>
</evidence>
<dbReference type="InterPro" id="IPR040423">
    <property type="entry name" value="PEA_transferase"/>
</dbReference>
<keyword evidence="15" id="KW-1185">Reference proteome</keyword>
<dbReference type="Pfam" id="PF00884">
    <property type="entry name" value="Sulfatase"/>
    <property type="match status" value="1"/>
</dbReference>
<protein>
    <recommendedName>
        <fullName evidence="9">Phosphoethanolamine transferase EptA</fullName>
    </recommendedName>
    <alternativeName>
        <fullName evidence="10">Polymyxin resistance protein PmrC</fullName>
    </alternativeName>
</protein>
<feature type="domain" description="Sulfatase N-terminal" evidence="12">
    <location>
        <begin position="240"/>
        <end position="528"/>
    </location>
</feature>
<dbReference type="PANTHER" id="PTHR30443:SF0">
    <property type="entry name" value="PHOSPHOETHANOLAMINE TRANSFERASE EPTA"/>
    <property type="match status" value="1"/>
</dbReference>
<reference evidence="15" key="1">
    <citation type="submission" date="2016-10" db="EMBL/GenBank/DDBJ databases">
        <authorList>
            <person name="Varghese N."/>
            <person name="Submissions S."/>
        </authorList>
    </citation>
    <scope>NUCLEOTIDE SEQUENCE [LARGE SCALE GENOMIC DNA]</scope>
    <source>
        <strain evidence="15">JCM 21621</strain>
    </source>
</reference>
<evidence type="ECO:0000256" key="8">
    <source>
        <dbReference type="ARBA" id="ARBA00061371"/>
    </source>
</evidence>
<sequence length="553" mass="61382">MAEGNKRRIPQIGSTALVLLFSLALVLLYNFATWKALDALVPLQGLHRAAFFASFGVFLWAAFSLLLTLFSFRPTLKPVLTLVALCSAAAAYFMNNYGIAIDTVMVQNVFETNPGEAGALLSAKLGGYLLLLGVLPAALVWWLPVVYRPFLRGLLNKALVITGCVLVVAVVVGGFYSTYAPIFREEDRLTHFINPTNYIYAVGKFARQHLRTPENLVVQPIGEDAVMSAKAQQRARKSLTILVVGETARADHFSLNGYARETNPQLKQLDILNFTRVHSCGTSTAVSVPCMFSMFPREDYSDRKGKTYEGLLDVLQRAGVQVLWLDNNSDCKGTCLRVPHRDIPKSQPGPFCDGSNCLDEAMLQDLQAYIDSLQGNALIVLHADGSHGPEYFQRYPKAMERFTPVCRTNQLGSCSREELVNVYDNTILYTDHFLARVIELLQRNQERFDTSMLYVSDHGESLGENGMYLHAAPYAIAPEAQTHVPMVMWFAPRTLADQGIARGCLQAKADEADLSHDNLFHSLLGLFQVHTGVYQPKLDVFHSCRLSMTAEQG</sequence>
<feature type="transmembrane region" description="Helical" evidence="11">
    <location>
        <begin position="51"/>
        <end position="72"/>
    </location>
</feature>
<evidence type="ECO:0000313" key="14">
    <source>
        <dbReference type="EMBL" id="SDO76734.1"/>
    </source>
</evidence>
<comment type="similarity">
    <text evidence="8">Belongs to the phosphoethanolamine transferase family. EptA subfamily.</text>
</comment>
<dbReference type="NCBIfam" id="NF028537">
    <property type="entry name" value="P_eth_NH2_trans"/>
    <property type="match status" value="1"/>
</dbReference>
<evidence type="ECO:0000256" key="11">
    <source>
        <dbReference type="SAM" id="Phobius"/>
    </source>
</evidence>
<keyword evidence="3" id="KW-0997">Cell inner membrane</keyword>
<keyword evidence="7 11" id="KW-0472">Membrane</keyword>
<dbReference type="GO" id="GO:0005886">
    <property type="term" value="C:plasma membrane"/>
    <property type="evidence" value="ECO:0007669"/>
    <property type="project" value="UniProtKB-SubCell"/>
</dbReference>
<feature type="domain" description="Phosphoethanolamine transferase N-terminal" evidence="13">
    <location>
        <begin position="59"/>
        <end position="209"/>
    </location>
</feature>
<evidence type="ECO:0000256" key="10">
    <source>
        <dbReference type="ARBA" id="ARBA00082127"/>
    </source>
</evidence>
<dbReference type="InterPro" id="IPR000917">
    <property type="entry name" value="Sulfatase_N"/>
</dbReference>
<evidence type="ECO:0000313" key="15">
    <source>
        <dbReference type="Proteomes" id="UP000242957"/>
    </source>
</evidence>
<dbReference type="FunFam" id="3.40.720.10:FF:000022">
    <property type="entry name" value="Phosphoethanolamine transferase eptA"/>
    <property type="match status" value="1"/>
</dbReference>
<dbReference type="InterPro" id="IPR012549">
    <property type="entry name" value="EptA-like_N"/>
</dbReference>
<keyword evidence="2" id="KW-1003">Cell membrane</keyword>
<feature type="transmembrane region" description="Helical" evidence="11">
    <location>
        <begin position="79"/>
        <end position="105"/>
    </location>
</feature>
<dbReference type="SUPFAM" id="SSF53649">
    <property type="entry name" value="Alkaline phosphatase-like"/>
    <property type="match status" value="1"/>
</dbReference>
<evidence type="ECO:0000256" key="3">
    <source>
        <dbReference type="ARBA" id="ARBA00022519"/>
    </source>
</evidence>
<dbReference type="AlphaFoldDB" id="A0A1H0M8J2"/>
<evidence type="ECO:0000256" key="7">
    <source>
        <dbReference type="ARBA" id="ARBA00023136"/>
    </source>
</evidence>
<dbReference type="PANTHER" id="PTHR30443">
    <property type="entry name" value="INNER MEMBRANE PROTEIN"/>
    <property type="match status" value="1"/>
</dbReference>
<name>A0A1H0M8J2_9PSED</name>
<evidence type="ECO:0000256" key="9">
    <source>
        <dbReference type="ARBA" id="ARBA00067355"/>
    </source>
</evidence>
<proteinExistence type="inferred from homology"/>
<dbReference type="GO" id="GO:0016776">
    <property type="term" value="F:phosphotransferase activity, phosphate group as acceptor"/>
    <property type="evidence" value="ECO:0007669"/>
    <property type="project" value="TreeGrafter"/>
</dbReference>
<organism evidence="14 15">
    <name type="scientific">Pseudomonas jinjuensis</name>
    <dbReference type="NCBI Taxonomy" id="198616"/>
    <lineage>
        <taxon>Bacteria</taxon>
        <taxon>Pseudomonadati</taxon>
        <taxon>Pseudomonadota</taxon>
        <taxon>Gammaproteobacteria</taxon>
        <taxon>Pseudomonadales</taxon>
        <taxon>Pseudomonadaceae</taxon>
        <taxon>Pseudomonas</taxon>
    </lineage>
</organism>
<feature type="transmembrane region" description="Helical" evidence="11">
    <location>
        <begin position="12"/>
        <end position="31"/>
    </location>
</feature>
<dbReference type="EMBL" id="FNIJ01000015">
    <property type="protein sequence ID" value="SDO76734.1"/>
    <property type="molecule type" value="Genomic_DNA"/>
</dbReference>
<evidence type="ECO:0000256" key="1">
    <source>
        <dbReference type="ARBA" id="ARBA00004429"/>
    </source>
</evidence>
<evidence type="ECO:0000259" key="13">
    <source>
        <dbReference type="Pfam" id="PF08019"/>
    </source>
</evidence>
<keyword evidence="5 11" id="KW-0812">Transmembrane</keyword>
<dbReference type="InterPro" id="IPR058130">
    <property type="entry name" value="PEA_transf_C"/>
</dbReference>